<evidence type="ECO:0000256" key="1">
    <source>
        <dbReference type="ARBA" id="ARBA00022676"/>
    </source>
</evidence>
<evidence type="ECO:0000256" key="3">
    <source>
        <dbReference type="SAM" id="MobiDB-lite"/>
    </source>
</evidence>
<feature type="region of interest" description="Disordered" evidence="3">
    <location>
        <begin position="251"/>
        <end position="272"/>
    </location>
</feature>
<dbReference type="Pfam" id="PF13439">
    <property type="entry name" value="Glyco_transf_4"/>
    <property type="match status" value="1"/>
</dbReference>
<feature type="compositionally biased region" description="Low complexity" evidence="3">
    <location>
        <begin position="257"/>
        <end position="272"/>
    </location>
</feature>
<keyword evidence="6" id="KW-1185">Reference proteome</keyword>
<evidence type="ECO:0000313" key="5">
    <source>
        <dbReference type="EMBL" id="KAA0921871.1"/>
    </source>
</evidence>
<keyword evidence="1" id="KW-0328">Glycosyltransferase</keyword>
<reference evidence="5 6" key="1">
    <citation type="submission" date="2019-05" db="EMBL/GenBank/DDBJ databases">
        <authorList>
            <person name="Hariharan J."/>
            <person name="Choudoir M.J."/>
            <person name="Diebold P."/>
            <person name="Panke-Buisse K."/>
            <person name="Buckley D.H."/>
        </authorList>
    </citation>
    <scope>NUCLEOTIDE SEQUENCE [LARGE SCALE GENOMIC DNA]</scope>
    <source>
        <strain evidence="5 6">SUN51</strain>
    </source>
</reference>
<sequence length="387" mass="40711">MRALHVITGLGVGGAEQQLRLLVRNLPVDCDVVTLTNPGAVAEGLTADGVRVMHLGMRGNRDLAALPRLVRLIRGGRYDLVHTHLYRACVYGRTAARLAGVRAVVATEHSLGDSQLEGRRLTAGVRGLYLASERLGRATVAVSPTVAERLRRWGVPGPRIEVVPNGIDVAGFRFDPARRESTRRRLGLPQGAYVVGGVGRLTSAKRFEVLVRALADLPDDVWLLLVGGGPQESVLRRAAQRRGVADRVLFTGERPNGPAAPHAPGAQGAQGAQGSLDLPSLLGAMDVLASPCAEEAFGLAVVEALAAGLPVLYVSCPAVDDLPKDAAPAARRVQGGADSFVRALRQARAQGPGPRAAPDAAHHYSIARSADRLMDIYTAATLGVSST</sequence>
<evidence type="ECO:0000313" key="6">
    <source>
        <dbReference type="Proteomes" id="UP000324965"/>
    </source>
</evidence>
<accession>A0A5A9ZY19</accession>
<comment type="caution">
    <text evidence="5">The sequence shown here is derived from an EMBL/GenBank/DDBJ whole genome shotgun (WGS) entry which is preliminary data.</text>
</comment>
<dbReference type="GO" id="GO:1901137">
    <property type="term" value="P:carbohydrate derivative biosynthetic process"/>
    <property type="evidence" value="ECO:0007669"/>
    <property type="project" value="UniProtKB-ARBA"/>
</dbReference>
<dbReference type="Proteomes" id="UP000324965">
    <property type="component" value="Unassembled WGS sequence"/>
</dbReference>
<keyword evidence="2 5" id="KW-0808">Transferase</keyword>
<dbReference type="PANTHER" id="PTHR45947:SF3">
    <property type="entry name" value="SULFOQUINOVOSYL TRANSFERASE SQD2"/>
    <property type="match status" value="1"/>
</dbReference>
<dbReference type="PANTHER" id="PTHR45947">
    <property type="entry name" value="SULFOQUINOVOSYL TRANSFERASE SQD2"/>
    <property type="match status" value="1"/>
</dbReference>
<gene>
    <name evidence="5" type="ORF">FGF04_35340</name>
</gene>
<evidence type="ECO:0000259" key="4">
    <source>
        <dbReference type="Pfam" id="PF13439"/>
    </source>
</evidence>
<proteinExistence type="predicted"/>
<dbReference type="RefSeq" id="WP_149515475.1">
    <property type="nucleotide sequence ID" value="NZ_VDFC01000077.1"/>
</dbReference>
<dbReference type="GO" id="GO:0016757">
    <property type="term" value="F:glycosyltransferase activity"/>
    <property type="evidence" value="ECO:0007669"/>
    <property type="project" value="UniProtKB-KW"/>
</dbReference>
<evidence type="ECO:0000256" key="2">
    <source>
        <dbReference type="ARBA" id="ARBA00022679"/>
    </source>
</evidence>
<name>A0A5A9ZY19_9ACTN</name>
<dbReference type="SUPFAM" id="SSF53756">
    <property type="entry name" value="UDP-Glycosyltransferase/glycogen phosphorylase"/>
    <property type="match status" value="1"/>
</dbReference>
<feature type="domain" description="Glycosyltransferase subfamily 4-like N-terminal" evidence="4">
    <location>
        <begin position="12"/>
        <end position="169"/>
    </location>
</feature>
<dbReference type="AlphaFoldDB" id="A0A5A9ZY19"/>
<dbReference type="InterPro" id="IPR050194">
    <property type="entry name" value="Glycosyltransferase_grp1"/>
</dbReference>
<protein>
    <submittedName>
        <fullName evidence="5">Glycosyltransferase</fullName>
    </submittedName>
</protein>
<dbReference type="Gene3D" id="3.40.50.2000">
    <property type="entry name" value="Glycogen Phosphorylase B"/>
    <property type="match status" value="2"/>
</dbReference>
<dbReference type="Pfam" id="PF13692">
    <property type="entry name" value="Glyco_trans_1_4"/>
    <property type="match status" value="1"/>
</dbReference>
<organism evidence="5 6">
    <name type="scientific">Streptomyces apricus</name>
    <dbReference type="NCBI Taxonomy" id="1828112"/>
    <lineage>
        <taxon>Bacteria</taxon>
        <taxon>Bacillati</taxon>
        <taxon>Actinomycetota</taxon>
        <taxon>Actinomycetes</taxon>
        <taxon>Kitasatosporales</taxon>
        <taxon>Streptomycetaceae</taxon>
        <taxon>Streptomyces</taxon>
    </lineage>
</organism>
<dbReference type="OrthoDB" id="3646807at2"/>
<dbReference type="EMBL" id="VDFC01000077">
    <property type="protein sequence ID" value="KAA0921871.1"/>
    <property type="molecule type" value="Genomic_DNA"/>
</dbReference>
<dbReference type="InterPro" id="IPR028098">
    <property type="entry name" value="Glyco_trans_4-like_N"/>
</dbReference>